<feature type="transmembrane region" description="Helical" evidence="10">
    <location>
        <begin position="361"/>
        <end position="382"/>
    </location>
</feature>
<protein>
    <recommendedName>
        <fullName evidence="3">Multidrug export protein MepA</fullName>
    </recommendedName>
</protein>
<proteinExistence type="inferred from homology"/>
<feature type="transmembrane region" description="Helical" evidence="10">
    <location>
        <begin position="165"/>
        <end position="189"/>
    </location>
</feature>
<feature type="transmembrane region" description="Helical" evidence="10">
    <location>
        <begin position="94"/>
        <end position="116"/>
    </location>
</feature>
<evidence type="ECO:0000256" key="2">
    <source>
        <dbReference type="ARBA" id="ARBA00008417"/>
    </source>
</evidence>
<dbReference type="Proteomes" id="UP000235589">
    <property type="component" value="Chromosome"/>
</dbReference>
<evidence type="ECO:0000256" key="5">
    <source>
        <dbReference type="ARBA" id="ARBA00022475"/>
    </source>
</evidence>
<feature type="transmembrane region" description="Helical" evidence="10">
    <location>
        <begin position="278"/>
        <end position="301"/>
    </location>
</feature>
<dbReference type="InterPro" id="IPR051327">
    <property type="entry name" value="MATE_MepA_subfamily"/>
</dbReference>
<dbReference type="GO" id="GO:0046677">
    <property type="term" value="P:response to antibiotic"/>
    <property type="evidence" value="ECO:0007669"/>
    <property type="project" value="UniProtKB-KW"/>
</dbReference>
<feature type="transmembrane region" description="Helical" evidence="10">
    <location>
        <begin position="417"/>
        <end position="435"/>
    </location>
</feature>
<feature type="transmembrane region" description="Helical" evidence="10">
    <location>
        <begin position="322"/>
        <end position="341"/>
    </location>
</feature>
<keyword evidence="12" id="KW-1185">Reference proteome</keyword>
<dbReference type="RefSeq" id="WP_102365130.1">
    <property type="nucleotide sequence ID" value="NZ_CP020991.1"/>
</dbReference>
<comment type="similarity">
    <text evidence="2">Belongs to the multi antimicrobial extrusion (MATE) (TC 2.A.66.1) family. MepA subfamily.</text>
</comment>
<dbReference type="AlphaFoldDB" id="A0A2K9P2N3"/>
<keyword evidence="5" id="KW-1003">Cell membrane</keyword>
<dbReference type="CDD" id="cd13143">
    <property type="entry name" value="MATE_MepA_like"/>
    <property type="match status" value="1"/>
</dbReference>
<dbReference type="PANTHER" id="PTHR43823:SF3">
    <property type="entry name" value="MULTIDRUG EXPORT PROTEIN MEPA"/>
    <property type="match status" value="1"/>
</dbReference>
<evidence type="ECO:0000256" key="1">
    <source>
        <dbReference type="ARBA" id="ARBA00004651"/>
    </source>
</evidence>
<evidence type="ECO:0000256" key="4">
    <source>
        <dbReference type="ARBA" id="ARBA00022448"/>
    </source>
</evidence>
<accession>A0A2K9P2N3</accession>
<dbReference type="EMBL" id="CP020991">
    <property type="protein sequence ID" value="AUO18878.1"/>
    <property type="molecule type" value="Genomic_DNA"/>
</dbReference>
<dbReference type="KEGG" id="mpec:B9O19_00695"/>
<gene>
    <name evidence="11" type="ORF">B9O19_00695</name>
</gene>
<evidence type="ECO:0000256" key="10">
    <source>
        <dbReference type="SAM" id="Phobius"/>
    </source>
</evidence>
<comment type="subcellular location">
    <subcellularLocation>
        <location evidence="1">Cell membrane</location>
        <topology evidence="1">Multi-pass membrane protein</topology>
    </subcellularLocation>
</comment>
<feature type="transmembrane region" description="Helical" evidence="10">
    <location>
        <begin position="55"/>
        <end position="73"/>
    </location>
</feature>
<feature type="transmembrane region" description="Helical" evidence="10">
    <location>
        <begin position="195"/>
        <end position="216"/>
    </location>
</feature>
<evidence type="ECO:0000256" key="3">
    <source>
        <dbReference type="ARBA" id="ARBA00022106"/>
    </source>
</evidence>
<keyword evidence="7 10" id="KW-1133">Transmembrane helix</keyword>
<feature type="transmembrane region" description="Helical" evidence="10">
    <location>
        <begin position="15"/>
        <end position="35"/>
    </location>
</feature>
<evidence type="ECO:0000256" key="8">
    <source>
        <dbReference type="ARBA" id="ARBA00023136"/>
    </source>
</evidence>
<organism evidence="11 12">
    <name type="scientific">Monoglobus pectinilyticus</name>
    <dbReference type="NCBI Taxonomy" id="1981510"/>
    <lineage>
        <taxon>Bacteria</taxon>
        <taxon>Bacillati</taxon>
        <taxon>Bacillota</taxon>
        <taxon>Clostridia</taxon>
        <taxon>Monoglobales</taxon>
        <taxon>Monoglobaceae</taxon>
        <taxon>Monoglobus</taxon>
    </lineage>
</organism>
<name>A0A2K9P2N3_9FIRM</name>
<reference evidence="11 12" key="1">
    <citation type="submission" date="2017-04" db="EMBL/GenBank/DDBJ databases">
        <title>Monoglobus pectinilyticus 14 draft genome.</title>
        <authorList>
            <person name="Kim C."/>
            <person name="Rosendale D.I."/>
            <person name="Kelly W.J."/>
            <person name="Tannock G.W."/>
            <person name="Patchett M.L."/>
            <person name="Jordens J.Z."/>
        </authorList>
    </citation>
    <scope>NUCLEOTIDE SEQUENCE [LARGE SCALE GENOMIC DNA]</scope>
    <source>
        <strain evidence="11 12">14</strain>
    </source>
</reference>
<dbReference type="InterPro" id="IPR045070">
    <property type="entry name" value="MATE_MepA-like"/>
</dbReference>
<feature type="transmembrane region" description="Helical" evidence="10">
    <location>
        <begin position="136"/>
        <end position="153"/>
    </location>
</feature>
<dbReference type="GO" id="GO:0005886">
    <property type="term" value="C:plasma membrane"/>
    <property type="evidence" value="ECO:0007669"/>
    <property type="project" value="UniProtKB-SubCell"/>
</dbReference>
<evidence type="ECO:0000313" key="11">
    <source>
        <dbReference type="EMBL" id="AUO18878.1"/>
    </source>
</evidence>
<evidence type="ECO:0000256" key="6">
    <source>
        <dbReference type="ARBA" id="ARBA00022692"/>
    </source>
</evidence>
<dbReference type="OrthoDB" id="9808954at2"/>
<dbReference type="GO" id="GO:0015297">
    <property type="term" value="F:antiporter activity"/>
    <property type="evidence" value="ECO:0007669"/>
    <property type="project" value="InterPro"/>
</dbReference>
<dbReference type="PANTHER" id="PTHR43823">
    <property type="entry name" value="SPORULATION PROTEIN YKVU"/>
    <property type="match status" value="1"/>
</dbReference>
<dbReference type="Pfam" id="PF01554">
    <property type="entry name" value="MatE"/>
    <property type="match status" value="2"/>
</dbReference>
<dbReference type="NCBIfam" id="TIGR00797">
    <property type="entry name" value="matE"/>
    <property type="match status" value="1"/>
</dbReference>
<evidence type="ECO:0000256" key="9">
    <source>
        <dbReference type="ARBA" id="ARBA00023251"/>
    </source>
</evidence>
<dbReference type="GO" id="GO:0042910">
    <property type="term" value="F:xenobiotic transmembrane transporter activity"/>
    <property type="evidence" value="ECO:0007669"/>
    <property type="project" value="InterPro"/>
</dbReference>
<keyword evidence="9" id="KW-0046">Antibiotic resistance</keyword>
<dbReference type="InterPro" id="IPR048279">
    <property type="entry name" value="MdtK-like"/>
</dbReference>
<dbReference type="InterPro" id="IPR002528">
    <property type="entry name" value="MATE_fam"/>
</dbReference>
<feature type="transmembrane region" description="Helical" evidence="10">
    <location>
        <begin position="389"/>
        <end position="411"/>
    </location>
</feature>
<evidence type="ECO:0000313" key="12">
    <source>
        <dbReference type="Proteomes" id="UP000235589"/>
    </source>
</evidence>
<feature type="transmembrane region" description="Helical" evidence="10">
    <location>
        <begin position="246"/>
        <end position="266"/>
    </location>
</feature>
<keyword evidence="4" id="KW-0813">Transport</keyword>
<dbReference type="GeneID" id="98062121"/>
<sequence length="445" mass="48394">MEQNQALDKNISFKMLIKFSLPTIISMIFMSIYSSVDGVFVSRLVGTNALSSVNIVMPIVLMIMAIGTMFGSGGNALIAKKLGEGKNREAKENFSLLIVVAFIISSLIAVICYIFLNPLLHFLGADDSIIEYCRDYAIPILVLTPVSIFGMIFHMSFITAGKAHFGLIFSVIGGIVNIILDYLFIAVLGMGIRGAALATGIGYSVPSVVGFIYFLFKRNGSIYIIKPKFDIQVILKSCSNGASEMVTSLSNAVVTILLNNILMRLAGSDGVASITIILYTQGLLASAYMGYSFGISPIISYNYGKQDSERLKKIYKISLRTILVASIVTFSASLLFAGPLVNIFTHSGTNVYDMAVRGFRIFSICFLLMGFNGFASAMFTALNNGIVSAILSFFRTLVFIVISALLLPVVIGIDGVWLSIPVAEVLGVLMTIYYFKKMKSVYNYA</sequence>
<evidence type="ECO:0000256" key="7">
    <source>
        <dbReference type="ARBA" id="ARBA00022989"/>
    </source>
</evidence>
<keyword evidence="8 10" id="KW-0472">Membrane</keyword>
<dbReference type="PIRSF" id="PIRSF006603">
    <property type="entry name" value="DinF"/>
    <property type="match status" value="1"/>
</dbReference>
<keyword evidence="6 10" id="KW-0812">Transmembrane</keyword>